<dbReference type="InterPro" id="IPR012312">
    <property type="entry name" value="Hemerythrin-like"/>
</dbReference>
<dbReference type="Pfam" id="PF01814">
    <property type="entry name" value="Hemerythrin"/>
    <property type="match status" value="1"/>
</dbReference>
<evidence type="ECO:0000259" key="1">
    <source>
        <dbReference type="Pfam" id="PF01814"/>
    </source>
</evidence>
<dbReference type="InterPro" id="IPR053206">
    <property type="entry name" value="Dimeric_xanthone_biosynth"/>
</dbReference>
<dbReference type="STRING" id="1230097.A0A423VYH4"/>
<dbReference type="AlphaFoldDB" id="A0A423VYH4"/>
<keyword evidence="3" id="KW-1185">Reference proteome</keyword>
<comment type="caution">
    <text evidence="2">The sequence shown here is derived from an EMBL/GenBank/DDBJ whole genome shotgun (WGS) entry which is preliminary data.</text>
</comment>
<dbReference type="OrthoDB" id="58416at2759"/>
<dbReference type="Proteomes" id="UP000285146">
    <property type="component" value="Unassembled WGS sequence"/>
</dbReference>
<accession>A0A423VYH4</accession>
<evidence type="ECO:0000313" key="2">
    <source>
        <dbReference type="EMBL" id="ROV96084.1"/>
    </source>
</evidence>
<dbReference type="EMBL" id="LKEB01000069">
    <property type="protein sequence ID" value="ROV96084.1"/>
    <property type="molecule type" value="Genomic_DNA"/>
</dbReference>
<dbReference type="PANTHER" id="PTHR38048">
    <property type="entry name" value="EXPRESSED PROTEIN"/>
    <property type="match status" value="1"/>
</dbReference>
<dbReference type="Gene3D" id="1.20.120.520">
    <property type="entry name" value="nmb1532 protein domain like"/>
    <property type="match status" value="1"/>
</dbReference>
<name>A0A423VYH4_9PEZI</name>
<proteinExistence type="predicted"/>
<evidence type="ECO:0000313" key="3">
    <source>
        <dbReference type="Proteomes" id="UP000285146"/>
    </source>
</evidence>
<organism evidence="2 3">
    <name type="scientific">Cytospora leucostoma</name>
    <dbReference type="NCBI Taxonomy" id="1230097"/>
    <lineage>
        <taxon>Eukaryota</taxon>
        <taxon>Fungi</taxon>
        <taxon>Dikarya</taxon>
        <taxon>Ascomycota</taxon>
        <taxon>Pezizomycotina</taxon>
        <taxon>Sordariomycetes</taxon>
        <taxon>Sordariomycetidae</taxon>
        <taxon>Diaporthales</taxon>
        <taxon>Cytosporaceae</taxon>
        <taxon>Cytospora</taxon>
    </lineage>
</organism>
<feature type="domain" description="Hemerythrin-like" evidence="1">
    <location>
        <begin position="38"/>
        <end position="173"/>
    </location>
</feature>
<reference evidence="2 3" key="1">
    <citation type="submission" date="2015-09" db="EMBL/GenBank/DDBJ databases">
        <title>Host preference determinants of Valsa canker pathogens revealed by comparative genomics.</title>
        <authorList>
            <person name="Yin Z."/>
            <person name="Huang L."/>
        </authorList>
    </citation>
    <scope>NUCLEOTIDE SEQUENCE [LARGE SCALE GENOMIC DNA]</scope>
    <source>
        <strain evidence="2 3">SXYLt</strain>
    </source>
</reference>
<gene>
    <name evidence="2" type="ORF">VPNG_09165</name>
</gene>
<dbReference type="PANTHER" id="PTHR38048:SF2">
    <property type="entry name" value="HEMERYTHRIN-LIKE DOMAIN-CONTAINING PROTEIN"/>
    <property type="match status" value="1"/>
</dbReference>
<protein>
    <recommendedName>
        <fullName evidence="1">Hemerythrin-like domain-containing protein</fullName>
    </recommendedName>
</protein>
<sequence length="294" mass="33335">MTTKPSAAPWADEPFQLIATPSKRPDLANEKHSYVHAASEMTHVHNVIIRGLNSIIQQAPYVKRSTDPAYNEKDIEDFLFYVSSWVKMVEHHHWTEETSIFPEIEKFSGKPGLMDDPKHQHEAFHGGLERLLSYTQSTKPQGYHWDGPGGMKEIVDSFSEPLIYHLYAEIDVFLAMKDLDSTGLRKTWDRGEEIAKQSGNLSMLVSSTYVLWTEVWDNDDIDGYADNAQYDVFPCVLGCADKTYEGGNGFPPLPWVLPYLVKFWFAAGSGAWRFNPCDFWGQPRPLAFGPGQPS</sequence>
<dbReference type="InParanoid" id="A0A423VYH4"/>